<evidence type="ECO:0000256" key="4">
    <source>
        <dbReference type="ARBA" id="ARBA00022679"/>
    </source>
</evidence>
<keyword evidence="5" id="KW-0949">S-adenosyl-L-methionine</keyword>
<dbReference type="InterPro" id="IPR012263">
    <property type="entry name" value="M_m6A_EcoRV"/>
</dbReference>
<dbReference type="InterPro" id="IPR023095">
    <property type="entry name" value="Ade_MeTrfase_dom_2"/>
</dbReference>
<name>A0A5N5UEN4_9EURY</name>
<dbReference type="PANTHER" id="PTHR30481:SF3">
    <property type="entry name" value="DNA ADENINE METHYLASE"/>
    <property type="match status" value="1"/>
</dbReference>
<protein>
    <recommendedName>
        <fullName evidence="2">site-specific DNA-methyltransferase (adenine-specific)</fullName>
        <ecNumber evidence="2">2.1.1.72</ecNumber>
    </recommendedName>
</protein>
<evidence type="ECO:0000256" key="3">
    <source>
        <dbReference type="ARBA" id="ARBA00022603"/>
    </source>
</evidence>
<dbReference type="InterPro" id="IPR002052">
    <property type="entry name" value="DNA_methylase_N6_adenine_CS"/>
</dbReference>
<proteinExistence type="inferred from homology"/>
<dbReference type="PRINTS" id="PR00505">
    <property type="entry name" value="D12N6MTFRASE"/>
</dbReference>
<dbReference type="Proteomes" id="UP000326865">
    <property type="component" value="Unassembled WGS sequence"/>
</dbReference>
<dbReference type="GO" id="GO:0032259">
    <property type="term" value="P:methylation"/>
    <property type="evidence" value="ECO:0007669"/>
    <property type="project" value="UniProtKB-KW"/>
</dbReference>
<keyword evidence="4 7" id="KW-0808">Transferase</keyword>
<dbReference type="InterPro" id="IPR029063">
    <property type="entry name" value="SAM-dependent_MTases_sf"/>
</dbReference>
<evidence type="ECO:0000256" key="2">
    <source>
        <dbReference type="ARBA" id="ARBA00011900"/>
    </source>
</evidence>
<evidence type="ECO:0000256" key="1">
    <source>
        <dbReference type="ARBA" id="ARBA00006594"/>
    </source>
</evidence>
<comment type="catalytic activity">
    <reaction evidence="6">
        <text>a 2'-deoxyadenosine in DNA + S-adenosyl-L-methionine = an N(6)-methyl-2'-deoxyadenosine in DNA + S-adenosyl-L-homocysteine + H(+)</text>
        <dbReference type="Rhea" id="RHEA:15197"/>
        <dbReference type="Rhea" id="RHEA-COMP:12418"/>
        <dbReference type="Rhea" id="RHEA-COMP:12419"/>
        <dbReference type="ChEBI" id="CHEBI:15378"/>
        <dbReference type="ChEBI" id="CHEBI:57856"/>
        <dbReference type="ChEBI" id="CHEBI:59789"/>
        <dbReference type="ChEBI" id="CHEBI:90615"/>
        <dbReference type="ChEBI" id="CHEBI:90616"/>
        <dbReference type="EC" id="2.1.1.72"/>
    </reaction>
</comment>
<dbReference type="EMBL" id="QKKZ01000001">
    <property type="protein sequence ID" value="KAB7516191.1"/>
    <property type="molecule type" value="Genomic_DNA"/>
</dbReference>
<dbReference type="PIRSF" id="PIRSF000398">
    <property type="entry name" value="M_m6A_EcoRV"/>
    <property type="match status" value="1"/>
</dbReference>
<organism evidence="7 8">
    <name type="scientific">Halosegnis rubeus</name>
    <dbReference type="NCBI Taxonomy" id="2212850"/>
    <lineage>
        <taxon>Archaea</taxon>
        <taxon>Methanobacteriati</taxon>
        <taxon>Methanobacteriota</taxon>
        <taxon>Stenosarchaea group</taxon>
        <taxon>Halobacteria</taxon>
        <taxon>Halobacteriales</taxon>
        <taxon>Natronomonadaceae</taxon>
        <taxon>Halosegnis</taxon>
    </lineage>
</organism>
<dbReference type="GO" id="GO:1904047">
    <property type="term" value="F:S-adenosyl-L-methionine binding"/>
    <property type="evidence" value="ECO:0007669"/>
    <property type="project" value="TreeGrafter"/>
</dbReference>
<dbReference type="EC" id="2.1.1.72" evidence="2"/>
<evidence type="ECO:0000313" key="8">
    <source>
        <dbReference type="Proteomes" id="UP000326865"/>
    </source>
</evidence>
<dbReference type="GO" id="GO:0009307">
    <property type="term" value="P:DNA restriction-modification system"/>
    <property type="evidence" value="ECO:0007669"/>
    <property type="project" value="InterPro"/>
</dbReference>
<reference evidence="7 8" key="1">
    <citation type="submission" date="2019-10" db="EMBL/GenBank/DDBJ databases">
        <title>Unraveling microbial dark matter from salterns through culturing: the case of the genus Halosegnis.</title>
        <authorList>
            <person name="Duran-Viseras A."/>
            <person name="Andrei A.-S."/>
            <person name="Vera-Gargallo B."/>
            <person name="Ghai R."/>
            <person name="Sanchez-Porro C."/>
            <person name="Ventosa A."/>
        </authorList>
    </citation>
    <scope>NUCLEOTIDE SEQUENCE [LARGE SCALE GENOMIC DNA]</scope>
    <source>
        <strain evidence="7 8">F18-79</strain>
    </source>
</reference>
<sequence length="287" mass="33628">MTSSTNFKPVIKWTGSKRTISDEIVSTFPEEYDMYYEPFLGSGSILYQLSPSEAICGDICEPLIGIWKLIRDDPEELITYYRREWKRLQDEGPDVYYEIREKFNETKNPKHLFFLSRTCVNGLIRFNSDGEFNNSFHLSRPGINPKRMGPIITEWSRDIQDVEFVSGEYNVTTSDVSQGDFVYLDPPYFNTTSRYYGSIDYDRFLDFLKDLNDRDVKYALSYDGHSGDTDYTVDLPEWAYEEHLMLSSGNSSFKNVMDQEVAEVKESLYLNYERPEQTEEQSRLQSF</sequence>
<dbReference type="SUPFAM" id="SSF53335">
    <property type="entry name" value="S-adenosyl-L-methionine-dependent methyltransferases"/>
    <property type="match status" value="1"/>
</dbReference>
<accession>A0A5N5UEN4</accession>
<dbReference type="AlphaFoldDB" id="A0A5N5UEN4"/>
<dbReference type="GO" id="GO:0006298">
    <property type="term" value="P:mismatch repair"/>
    <property type="evidence" value="ECO:0007669"/>
    <property type="project" value="TreeGrafter"/>
</dbReference>
<evidence type="ECO:0000256" key="5">
    <source>
        <dbReference type="ARBA" id="ARBA00022691"/>
    </source>
</evidence>
<comment type="similarity">
    <text evidence="1">Belongs to the N(4)/N(6)-methyltransferase family.</text>
</comment>
<dbReference type="Gene3D" id="1.10.1020.10">
    <property type="entry name" value="Adenine-specific Methyltransferase, Domain 2"/>
    <property type="match status" value="1"/>
</dbReference>
<evidence type="ECO:0000256" key="6">
    <source>
        <dbReference type="ARBA" id="ARBA00047942"/>
    </source>
</evidence>
<comment type="caution">
    <text evidence="7">The sequence shown here is derived from an EMBL/GenBank/DDBJ whole genome shotgun (WGS) entry which is preliminary data.</text>
</comment>
<dbReference type="GO" id="GO:0043565">
    <property type="term" value="F:sequence-specific DNA binding"/>
    <property type="evidence" value="ECO:0007669"/>
    <property type="project" value="TreeGrafter"/>
</dbReference>
<dbReference type="RefSeq" id="WP_152133707.1">
    <property type="nucleotide sequence ID" value="NZ_QKKZ01000001.1"/>
</dbReference>
<dbReference type="InterPro" id="IPR012327">
    <property type="entry name" value="MeTrfase_D12"/>
</dbReference>
<keyword evidence="3 7" id="KW-0489">Methyltransferase</keyword>
<keyword evidence="8" id="KW-1185">Reference proteome</keyword>
<gene>
    <name evidence="7" type="ORF">DM867_03370</name>
</gene>
<dbReference type="Pfam" id="PF02086">
    <property type="entry name" value="MethyltransfD12"/>
    <property type="match status" value="1"/>
</dbReference>
<dbReference type="NCBIfam" id="TIGR00571">
    <property type="entry name" value="dam"/>
    <property type="match status" value="1"/>
</dbReference>
<dbReference type="PANTHER" id="PTHR30481">
    <property type="entry name" value="DNA ADENINE METHYLASE"/>
    <property type="match status" value="1"/>
</dbReference>
<dbReference type="Gene3D" id="3.40.50.150">
    <property type="entry name" value="Vaccinia Virus protein VP39"/>
    <property type="match status" value="1"/>
</dbReference>
<evidence type="ECO:0000313" key="7">
    <source>
        <dbReference type="EMBL" id="KAB7516191.1"/>
    </source>
</evidence>
<dbReference type="PROSITE" id="PS00092">
    <property type="entry name" value="N6_MTASE"/>
    <property type="match status" value="1"/>
</dbReference>
<dbReference type="GO" id="GO:0009007">
    <property type="term" value="F:site-specific DNA-methyltransferase (adenine-specific) activity"/>
    <property type="evidence" value="ECO:0007669"/>
    <property type="project" value="UniProtKB-EC"/>
</dbReference>